<comment type="subcellular location">
    <subcellularLocation>
        <location evidence="8">Cell membrane</location>
        <topology evidence="8">Single-pass type II membrane protein</topology>
    </subcellularLocation>
    <subcellularLocation>
        <location evidence="1">Membrane</location>
    </subcellularLocation>
    <text evidence="8">Localizes to the division septum.</text>
</comment>
<evidence type="ECO:0000256" key="7">
    <source>
        <dbReference type="ARBA" id="ARBA00023306"/>
    </source>
</evidence>
<protein>
    <recommendedName>
        <fullName evidence="8">Cell division protein DivIB</fullName>
    </recommendedName>
</protein>
<dbReference type="InterPro" id="IPR013685">
    <property type="entry name" value="POTRA_FtsQ_type"/>
</dbReference>
<dbReference type="InterPro" id="IPR005548">
    <property type="entry name" value="Cell_div_FtsQ/DivIB_C"/>
</dbReference>
<keyword evidence="7 8" id="KW-0131">Cell cycle</keyword>
<accession>A0A1D8JI38</accession>
<sequence>MEKIIDIEERIPSMRERRRRRTNRKFIFIVSVFLIALLIILYFQSPFSRIDKFHVAGAKIYEPSFYTDKSELQVDDSLWGFSTKEVEKRLEKIEGVQKANVSRKWLRGVQITVTEWKPIAYIENDGQFGLLLENGDVFTPKKLSPEEDAPILNGFSDIDVKKRMTEQLMKMENEVYQLISEIIYTGRKEEPNYITVFMDDGYEIKAVIPTFAEKMAYYSAIIAQLDGKEKGVIDMEVGTFFTPYSKIYGLIGNEEEEDEEEVELDEESE</sequence>
<dbReference type="Proteomes" id="UP000185746">
    <property type="component" value="Chromosome"/>
</dbReference>
<dbReference type="InterPro" id="IPR050487">
    <property type="entry name" value="FtsQ_DivIB"/>
</dbReference>
<dbReference type="Gene3D" id="3.40.50.10960">
    <property type="match status" value="1"/>
</dbReference>
<reference evidence="10 11" key="1">
    <citation type="submission" date="2016-09" db="EMBL/GenBank/DDBJ databases">
        <title>Complete genome sequence of the Lysinibacillus sphaericus LMG 22257, a specie of Bacillus with ureolytic activity that can effectively biodeposit calcium carbonate.</title>
        <authorList>
            <person name="Yan W."/>
        </authorList>
    </citation>
    <scope>NUCLEOTIDE SEQUENCE [LARGE SCALE GENOMIC DNA]</scope>
    <source>
        <strain evidence="10 11">LMG 22257</strain>
    </source>
</reference>
<evidence type="ECO:0000313" key="11">
    <source>
        <dbReference type="Proteomes" id="UP000185746"/>
    </source>
</evidence>
<dbReference type="RefSeq" id="WP_075528501.1">
    <property type="nucleotide sequence ID" value="NZ_CP017560.1"/>
</dbReference>
<organism evidence="10 11">
    <name type="scientific">Sporosarcina ureilytica</name>
    <dbReference type="NCBI Taxonomy" id="298596"/>
    <lineage>
        <taxon>Bacteria</taxon>
        <taxon>Bacillati</taxon>
        <taxon>Bacillota</taxon>
        <taxon>Bacilli</taxon>
        <taxon>Bacillales</taxon>
        <taxon>Caryophanaceae</taxon>
        <taxon>Sporosarcina</taxon>
    </lineage>
</organism>
<evidence type="ECO:0000256" key="5">
    <source>
        <dbReference type="ARBA" id="ARBA00022989"/>
    </source>
</evidence>
<keyword evidence="3 8" id="KW-0132">Cell division</keyword>
<dbReference type="InterPro" id="IPR026580">
    <property type="entry name" value="DivIB"/>
</dbReference>
<dbReference type="GO" id="GO:0032153">
    <property type="term" value="C:cell division site"/>
    <property type="evidence" value="ECO:0007669"/>
    <property type="project" value="UniProtKB-UniRule"/>
</dbReference>
<evidence type="ECO:0000256" key="2">
    <source>
        <dbReference type="ARBA" id="ARBA00022475"/>
    </source>
</evidence>
<dbReference type="Pfam" id="PF03799">
    <property type="entry name" value="FtsQ_DivIB_C"/>
    <property type="match status" value="1"/>
</dbReference>
<comment type="function">
    <text evidence="8">Cell division protein that may be involved in stabilizing or promoting the assembly of the division complex.</text>
</comment>
<keyword evidence="11" id="KW-1185">Reference proteome</keyword>
<feature type="domain" description="POTRA" evidence="9">
    <location>
        <begin position="48"/>
        <end position="116"/>
    </location>
</feature>
<dbReference type="Pfam" id="PF08478">
    <property type="entry name" value="POTRA_1"/>
    <property type="match status" value="1"/>
</dbReference>
<keyword evidence="2 8" id="KW-1003">Cell membrane</keyword>
<dbReference type="PANTHER" id="PTHR37820:SF1">
    <property type="entry name" value="CELL DIVISION PROTEIN FTSQ"/>
    <property type="match status" value="1"/>
</dbReference>
<gene>
    <name evidence="8" type="primary">divIB</name>
    <name evidence="10" type="ORF">BI350_12905</name>
</gene>
<evidence type="ECO:0000256" key="4">
    <source>
        <dbReference type="ARBA" id="ARBA00022692"/>
    </source>
</evidence>
<proteinExistence type="inferred from homology"/>
<keyword evidence="4 8" id="KW-0812">Transmembrane</keyword>
<dbReference type="HAMAP" id="MF_00912">
    <property type="entry name" value="DivIB"/>
    <property type="match status" value="1"/>
</dbReference>
<dbReference type="PANTHER" id="PTHR37820">
    <property type="entry name" value="CELL DIVISION PROTEIN DIVIB"/>
    <property type="match status" value="1"/>
</dbReference>
<dbReference type="PROSITE" id="PS51779">
    <property type="entry name" value="POTRA"/>
    <property type="match status" value="1"/>
</dbReference>
<keyword evidence="6 8" id="KW-0472">Membrane</keyword>
<dbReference type="AlphaFoldDB" id="A0A1D8JI38"/>
<dbReference type="Gene3D" id="3.10.20.310">
    <property type="entry name" value="membrane protein fhac"/>
    <property type="match status" value="1"/>
</dbReference>
<evidence type="ECO:0000256" key="6">
    <source>
        <dbReference type="ARBA" id="ARBA00023136"/>
    </source>
</evidence>
<comment type="similarity">
    <text evidence="8">Belongs to the FtsQ/DivIB family. DivIB subfamily.</text>
</comment>
<evidence type="ECO:0000256" key="8">
    <source>
        <dbReference type="HAMAP-Rule" id="MF_00912"/>
    </source>
</evidence>
<evidence type="ECO:0000313" key="10">
    <source>
        <dbReference type="EMBL" id="AOV08344.1"/>
    </source>
</evidence>
<dbReference type="KEGG" id="surl:BI350_12905"/>
<dbReference type="InterPro" id="IPR034746">
    <property type="entry name" value="POTRA"/>
</dbReference>
<feature type="transmembrane region" description="Helical" evidence="8">
    <location>
        <begin position="26"/>
        <end position="43"/>
    </location>
</feature>
<evidence type="ECO:0000256" key="3">
    <source>
        <dbReference type="ARBA" id="ARBA00022618"/>
    </source>
</evidence>
<evidence type="ECO:0000256" key="1">
    <source>
        <dbReference type="ARBA" id="ARBA00004370"/>
    </source>
</evidence>
<evidence type="ECO:0000259" key="9">
    <source>
        <dbReference type="PROSITE" id="PS51779"/>
    </source>
</evidence>
<dbReference type="GO" id="GO:0005886">
    <property type="term" value="C:plasma membrane"/>
    <property type="evidence" value="ECO:0007669"/>
    <property type="project" value="UniProtKB-SubCell"/>
</dbReference>
<dbReference type="EMBL" id="CP017560">
    <property type="protein sequence ID" value="AOV08344.1"/>
    <property type="molecule type" value="Genomic_DNA"/>
</dbReference>
<dbReference type="GO" id="GO:0043093">
    <property type="term" value="P:FtsZ-dependent cytokinesis"/>
    <property type="evidence" value="ECO:0007669"/>
    <property type="project" value="UniProtKB-UniRule"/>
</dbReference>
<name>A0A1D8JI38_9BACL</name>
<keyword evidence="5 8" id="KW-1133">Transmembrane helix</keyword>